<dbReference type="AlphaFoldDB" id="A0A3E0W9A3"/>
<keyword evidence="2" id="KW-0378">Hydrolase</keyword>
<accession>A0A3E0W9A3</accession>
<dbReference type="InterPro" id="IPR000086">
    <property type="entry name" value="NUDIX_hydrolase_dom"/>
</dbReference>
<evidence type="ECO:0000259" key="4">
    <source>
        <dbReference type="PROSITE" id="PS51462"/>
    </source>
</evidence>
<evidence type="ECO:0000256" key="2">
    <source>
        <dbReference type="ARBA" id="ARBA00022801"/>
    </source>
</evidence>
<evidence type="ECO:0000256" key="3">
    <source>
        <dbReference type="SAM" id="MobiDB-lite"/>
    </source>
</evidence>
<feature type="domain" description="Nudix hydrolase" evidence="4">
    <location>
        <begin position="37"/>
        <end position="165"/>
    </location>
</feature>
<dbReference type="PROSITE" id="PS51462">
    <property type="entry name" value="NUDIX"/>
    <property type="match status" value="1"/>
</dbReference>
<gene>
    <name evidence="5" type="ORF">B7R25_11680</name>
</gene>
<dbReference type="InterPro" id="IPR020084">
    <property type="entry name" value="NUDIX_hydrolase_CS"/>
</dbReference>
<dbReference type="Proteomes" id="UP000257080">
    <property type="component" value="Unassembled WGS sequence"/>
</dbReference>
<name>A0A3E0W9A3_9MICO</name>
<feature type="compositionally biased region" description="Low complexity" evidence="3">
    <location>
        <begin position="240"/>
        <end position="255"/>
    </location>
</feature>
<comment type="cofactor">
    <cofactor evidence="1">
        <name>Mg(2+)</name>
        <dbReference type="ChEBI" id="CHEBI:18420"/>
    </cofactor>
</comment>
<proteinExistence type="predicted"/>
<dbReference type="InterPro" id="IPR015797">
    <property type="entry name" value="NUDIX_hydrolase-like_dom_sf"/>
</dbReference>
<comment type="caution">
    <text evidence="5">The sequence shown here is derived from an EMBL/GenBank/DDBJ whole genome shotgun (WGS) entry which is preliminary data.</text>
</comment>
<dbReference type="PANTHER" id="PTHR43046:SF2">
    <property type="entry name" value="8-OXO-DGTP DIPHOSPHATASE-RELATED"/>
    <property type="match status" value="1"/>
</dbReference>
<evidence type="ECO:0000313" key="5">
    <source>
        <dbReference type="EMBL" id="RFA25917.1"/>
    </source>
</evidence>
<dbReference type="OrthoDB" id="3404294at2"/>
<feature type="region of interest" description="Disordered" evidence="3">
    <location>
        <begin position="1"/>
        <end position="25"/>
    </location>
</feature>
<dbReference type="GO" id="GO:0016787">
    <property type="term" value="F:hydrolase activity"/>
    <property type="evidence" value="ECO:0007669"/>
    <property type="project" value="UniProtKB-KW"/>
</dbReference>
<reference evidence="5 6" key="1">
    <citation type="submission" date="2017-04" db="EMBL/GenBank/DDBJ databases">
        <title>Comparative genome analysis of Subtercola boreus.</title>
        <authorList>
            <person name="Cho Y.-J."/>
            <person name="Cho A."/>
            <person name="Kim O.-S."/>
            <person name="Lee J.-I."/>
        </authorList>
    </citation>
    <scope>NUCLEOTIDE SEQUENCE [LARGE SCALE GENOMIC DNA]</scope>
    <source>
        <strain evidence="5 6">P28004</strain>
    </source>
</reference>
<dbReference type="Pfam" id="PF00293">
    <property type="entry name" value="NUDIX"/>
    <property type="match status" value="1"/>
</dbReference>
<dbReference type="PANTHER" id="PTHR43046">
    <property type="entry name" value="GDP-MANNOSE MANNOSYL HYDROLASE"/>
    <property type="match status" value="1"/>
</dbReference>
<dbReference type="SUPFAM" id="SSF55811">
    <property type="entry name" value="Nudix"/>
    <property type="match status" value="1"/>
</dbReference>
<dbReference type="EMBL" id="NBXE01000029">
    <property type="protein sequence ID" value="RFA25917.1"/>
    <property type="molecule type" value="Genomic_DNA"/>
</dbReference>
<protein>
    <recommendedName>
        <fullName evidence="4">Nudix hydrolase domain-containing protein</fullName>
    </recommendedName>
</protein>
<evidence type="ECO:0000313" key="6">
    <source>
        <dbReference type="Proteomes" id="UP000257080"/>
    </source>
</evidence>
<dbReference type="PROSITE" id="PS00893">
    <property type="entry name" value="NUDIX_BOX"/>
    <property type="match status" value="1"/>
</dbReference>
<sequence length="353" mass="36760">MSEPATSSPHSFVPPRLRSAPNSGDGWVEDGSGAKFWGRFGAAGLLAHDAERGILLQHRANWSHHGGTWGLPGGARHEGETSVQGAIREASEEAGVVVDALRLKLTSTLDLGFWSYTTVVVDVTSEFDAAVTDAESIEVRWVPVDEVAELPLHPGFGASWPTLRAELGRRSVLVVDSANVVGSRPDGWWKDRLGATERLAASLLTLSRTGFDAASLGVEVENTRWWLEVVLVVEGQARGAQVPGGAPAPDAAQDAAQDDLPGDPAAAPLAGGTRAADIAAQVRIVAAERDGDQAIVDAVAALAPGAALPGAETPAAAARVFVVTADRELAARVTELGARVLGPSWLLALLDTL</sequence>
<organism evidence="5 6">
    <name type="scientific">Subtercola boreus</name>
    <dbReference type="NCBI Taxonomy" id="120213"/>
    <lineage>
        <taxon>Bacteria</taxon>
        <taxon>Bacillati</taxon>
        <taxon>Actinomycetota</taxon>
        <taxon>Actinomycetes</taxon>
        <taxon>Micrococcales</taxon>
        <taxon>Microbacteriaceae</taxon>
        <taxon>Subtercola</taxon>
    </lineage>
</organism>
<dbReference type="Gene3D" id="3.90.79.10">
    <property type="entry name" value="Nucleoside Triphosphate Pyrophosphohydrolase"/>
    <property type="match status" value="1"/>
</dbReference>
<evidence type="ECO:0000256" key="1">
    <source>
        <dbReference type="ARBA" id="ARBA00001946"/>
    </source>
</evidence>
<feature type="region of interest" description="Disordered" evidence="3">
    <location>
        <begin position="240"/>
        <end position="268"/>
    </location>
</feature>
<dbReference type="RefSeq" id="WP_116419147.1">
    <property type="nucleotide sequence ID" value="NZ_NBXC01000024.1"/>
</dbReference>
<feature type="compositionally biased region" description="Polar residues" evidence="3">
    <location>
        <begin position="1"/>
        <end position="10"/>
    </location>
</feature>